<feature type="active site" description="Proton acceptor" evidence="7">
    <location>
        <position position="232"/>
    </location>
</feature>
<comment type="catalytic activity">
    <reaction evidence="7">
        <text>D-glucose 6-phosphate + NADP(+) = 6-phospho-D-glucono-1,5-lactone + NADPH + H(+)</text>
        <dbReference type="Rhea" id="RHEA:15841"/>
        <dbReference type="ChEBI" id="CHEBI:15378"/>
        <dbReference type="ChEBI" id="CHEBI:57783"/>
        <dbReference type="ChEBI" id="CHEBI:57955"/>
        <dbReference type="ChEBI" id="CHEBI:58349"/>
        <dbReference type="ChEBI" id="CHEBI:61548"/>
        <dbReference type="EC" id="1.1.1.49"/>
    </reaction>
</comment>
<gene>
    <name evidence="7" type="primary">zwf</name>
    <name evidence="10" type="ORF">SIDU_16590</name>
</gene>
<dbReference type="GO" id="GO:0004345">
    <property type="term" value="F:glucose-6-phosphate dehydrogenase activity"/>
    <property type="evidence" value="ECO:0007669"/>
    <property type="project" value="UniProtKB-UniRule"/>
</dbReference>
<evidence type="ECO:0000313" key="10">
    <source>
        <dbReference type="EMBL" id="APL95996.1"/>
    </source>
</evidence>
<comment type="similarity">
    <text evidence="2 7">Belongs to the glucose-6-phosphate dehydrogenase family.</text>
</comment>
<proteinExistence type="inferred from homology"/>
<dbReference type="Gene3D" id="3.40.50.720">
    <property type="entry name" value="NAD(P)-binding Rossmann-like Domain"/>
    <property type="match status" value="1"/>
</dbReference>
<dbReference type="PIRSF" id="PIRSF000110">
    <property type="entry name" value="G6PD"/>
    <property type="match status" value="1"/>
</dbReference>
<dbReference type="GO" id="GO:0006006">
    <property type="term" value="P:glucose metabolic process"/>
    <property type="evidence" value="ECO:0007669"/>
    <property type="project" value="UniProtKB-KW"/>
</dbReference>
<evidence type="ECO:0000256" key="1">
    <source>
        <dbReference type="ARBA" id="ARBA00004937"/>
    </source>
</evidence>
<feature type="domain" description="Glucose-6-phosphate dehydrogenase NAD-binding" evidence="8">
    <location>
        <begin position="6"/>
        <end position="179"/>
    </location>
</feature>
<dbReference type="PANTHER" id="PTHR23429:SF0">
    <property type="entry name" value="GLUCOSE-6-PHOSPHATE 1-DEHYDROGENASE"/>
    <property type="match status" value="1"/>
</dbReference>
<evidence type="ECO:0000256" key="5">
    <source>
        <dbReference type="ARBA" id="ARBA00023002"/>
    </source>
</evidence>
<dbReference type="UniPathway" id="UPA00115">
    <property type="reaction ID" value="UER00408"/>
</dbReference>
<keyword evidence="6 7" id="KW-0119">Carbohydrate metabolism</keyword>
<evidence type="ECO:0000256" key="7">
    <source>
        <dbReference type="HAMAP-Rule" id="MF_00966"/>
    </source>
</evidence>
<dbReference type="HAMAP" id="MF_00966">
    <property type="entry name" value="G6PD"/>
    <property type="match status" value="1"/>
</dbReference>
<comment type="pathway">
    <text evidence="1 7">Carbohydrate degradation; pentose phosphate pathway; D-ribulose 5-phosphate from D-glucose 6-phosphate (oxidative stage): step 1/3.</text>
</comment>
<keyword evidence="4 7" id="KW-0521">NADP</keyword>
<dbReference type="NCBIfam" id="TIGR00871">
    <property type="entry name" value="zwf"/>
    <property type="match status" value="1"/>
</dbReference>
<dbReference type="Gene3D" id="3.30.360.10">
    <property type="entry name" value="Dihydrodipicolinate Reductase, domain 2"/>
    <property type="match status" value="1"/>
</dbReference>
<feature type="binding site" evidence="7">
    <location>
        <position position="330"/>
    </location>
    <ligand>
        <name>substrate</name>
    </ligand>
</feature>
<dbReference type="PANTHER" id="PTHR23429">
    <property type="entry name" value="GLUCOSE-6-PHOSPHATE 1-DEHYDROGENASE G6PD"/>
    <property type="match status" value="1"/>
</dbReference>
<evidence type="ECO:0000259" key="9">
    <source>
        <dbReference type="Pfam" id="PF02781"/>
    </source>
</evidence>
<dbReference type="PRINTS" id="PR00079">
    <property type="entry name" value="G6PDHDRGNASE"/>
</dbReference>
<feature type="domain" description="Glucose-6-phosphate dehydrogenase C-terminal" evidence="9">
    <location>
        <begin position="181"/>
        <end position="480"/>
    </location>
</feature>
<dbReference type="Pfam" id="PF02781">
    <property type="entry name" value="G6PD_C"/>
    <property type="match status" value="1"/>
</dbReference>
<feature type="binding site" evidence="7">
    <location>
        <position position="170"/>
    </location>
    <ligand>
        <name>substrate</name>
    </ligand>
</feature>
<dbReference type="SUPFAM" id="SSF55347">
    <property type="entry name" value="Glyceraldehyde-3-phosphate dehydrogenase-like, C-terminal domain"/>
    <property type="match status" value="1"/>
</dbReference>
<comment type="caution">
    <text evidence="7">Lacks conserved residue(s) required for the propagation of feature annotation.</text>
</comment>
<reference evidence="10 11" key="1">
    <citation type="journal article" date="2012" name="J. Bacteriol.">
        <title>Genome sequence of Sphingobium indicum B90A, a hexachlorocyclohexane-degrading bacterium.</title>
        <authorList>
            <person name="Anand S."/>
            <person name="Sangwan N."/>
            <person name="Lata P."/>
            <person name="Kaur J."/>
            <person name="Dua A."/>
            <person name="Singh A.K."/>
            <person name="Verma M."/>
            <person name="Kaur J."/>
            <person name="Khurana J.P."/>
            <person name="Khurana P."/>
            <person name="Mathur S."/>
            <person name="Lal R."/>
        </authorList>
    </citation>
    <scope>NUCLEOTIDE SEQUENCE [LARGE SCALE GENOMIC DNA]</scope>
    <source>
        <strain evidence="11">DSM 16412 / CCM 7286 / MTCC 6364 / B90A</strain>
    </source>
</reference>
<dbReference type="EC" id="1.1.1.49" evidence="7"/>
<dbReference type="InterPro" id="IPR022674">
    <property type="entry name" value="G6P_DH_NAD-bd"/>
</dbReference>
<dbReference type="InterPro" id="IPR001282">
    <property type="entry name" value="G6P_DH"/>
</dbReference>
<dbReference type="EMBL" id="CP013070">
    <property type="protein sequence ID" value="APL95996.1"/>
    <property type="molecule type" value="Genomic_DNA"/>
</dbReference>
<keyword evidence="3 7" id="KW-0313">Glucose metabolism</keyword>
<evidence type="ECO:0000256" key="3">
    <source>
        <dbReference type="ARBA" id="ARBA00022526"/>
    </source>
</evidence>
<evidence type="ECO:0000259" key="8">
    <source>
        <dbReference type="Pfam" id="PF00479"/>
    </source>
</evidence>
<feature type="binding site" evidence="7">
    <location>
        <position position="174"/>
    </location>
    <ligand>
        <name>substrate</name>
    </ligand>
</feature>
<dbReference type="Proteomes" id="UP000004550">
    <property type="component" value="Chromosome"/>
</dbReference>
<protein>
    <recommendedName>
        <fullName evidence="7">Glucose-6-phosphate 1-dehydrogenase</fullName>
        <shortName evidence="7">G6PD</shortName>
        <ecNumber evidence="7">1.1.1.49</ecNumber>
    </recommendedName>
</protein>
<dbReference type="GO" id="GO:0009051">
    <property type="term" value="P:pentose-phosphate shunt, oxidative branch"/>
    <property type="evidence" value="ECO:0007669"/>
    <property type="project" value="TreeGrafter"/>
</dbReference>
<comment type="function">
    <text evidence="7">Catalyzes the oxidation of glucose 6-phosphate to 6-phosphogluconolactone.</text>
</comment>
<evidence type="ECO:0000256" key="6">
    <source>
        <dbReference type="ARBA" id="ARBA00023277"/>
    </source>
</evidence>
<dbReference type="RefSeq" id="WP_007682998.1">
    <property type="nucleotide sequence ID" value="NZ_CP013070.1"/>
</dbReference>
<feature type="binding site" evidence="7">
    <location>
        <position position="208"/>
    </location>
    <ligand>
        <name>substrate</name>
    </ligand>
</feature>
<evidence type="ECO:0000256" key="2">
    <source>
        <dbReference type="ARBA" id="ARBA00009975"/>
    </source>
</evidence>
<dbReference type="SUPFAM" id="SSF51735">
    <property type="entry name" value="NAD(P)-binding Rossmann-fold domains"/>
    <property type="match status" value="1"/>
</dbReference>
<dbReference type="Pfam" id="PF00479">
    <property type="entry name" value="G6PD_N"/>
    <property type="match status" value="1"/>
</dbReference>
<dbReference type="KEGG" id="sinb:SIDU_16590"/>
<name>A0A1L5BSZ0_SPHIB</name>
<dbReference type="GO" id="GO:0050661">
    <property type="term" value="F:NADP binding"/>
    <property type="evidence" value="ECO:0007669"/>
    <property type="project" value="UniProtKB-UniRule"/>
</dbReference>
<evidence type="ECO:0000313" key="11">
    <source>
        <dbReference type="Proteomes" id="UP000004550"/>
    </source>
</evidence>
<evidence type="ECO:0000256" key="4">
    <source>
        <dbReference type="ARBA" id="ARBA00022857"/>
    </source>
</evidence>
<dbReference type="GO" id="GO:0005829">
    <property type="term" value="C:cytosol"/>
    <property type="evidence" value="ECO:0007669"/>
    <property type="project" value="TreeGrafter"/>
</dbReference>
<dbReference type="PROSITE" id="PS00069">
    <property type="entry name" value="G6P_DEHYDROGENASE"/>
    <property type="match status" value="1"/>
</dbReference>
<organism evidence="10 11">
    <name type="scientific">Sphingobium indicum (strain DSM 16412 / CCM 7286 / MTCC 6364 / B90A)</name>
    <dbReference type="NCBI Taxonomy" id="861109"/>
    <lineage>
        <taxon>Bacteria</taxon>
        <taxon>Pseudomonadati</taxon>
        <taxon>Pseudomonadota</taxon>
        <taxon>Alphaproteobacteria</taxon>
        <taxon>Sphingomonadales</taxon>
        <taxon>Sphingomonadaceae</taxon>
        <taxon>Sphingobium</taxon>
    </lineage>
</organism>
<dbReference type="InterPro" id="IPR022675">
    <property type="entry name" value="G6P_DH_C"/>
</dbReference>
<accession>A0A1L5BSZ0</accession>
<dbReference type="InterPro" id="IPR036291">
    <property type="entry name" value="NAD(P)-bd_dom_sf"/>
</dbReference>
<sequence>MPTLLLFGATGDLSQRMLLPSLFGLEADGLLPPDMRIIGTALSSMNDEEFRALTSDALERTVESTRLDPATLQRFSGRLEYVDVDAREESGFARLADRIGPDRRGLSIFLSTAPSLFRPTIEGLAGAGLTVDGARIALEKPLGKDLVSSTQINDAVAEFFSEEQTFRLDHYLGKETVQNLLALRFGNTLLEPMWNAQGIEHVQISVAETVGLEGRVGFYDGAGALRDMVQNHMLQLLAFVAMEPPSSYNAQAIRDEKVKVLRALRRITAEDVKSHTVAGQYRSGAIAGAVVPSYCDELGCGSDTETFVAIKAHIDNWRWKNVPFYLRTGKRLPIRQSKIVVQFRGVPHSIFETRGTALKPNRLIIRLQPEESISLLMMAKQPGLDRDGIQLREVPLDLSLTTAFSGERRRIAYERLLLDLIEGNPTLFVRRDEVEAQWEWIDRIRFGWQASASDPKPYAAGTWGPSAAIALTERDGVSWHD</sequence>
<feature type="binding site" evidence="7">
    <location>
        <position position="227"/>
    </location>
    <ligand>
        <name>substrate</name>
    </ligand>
</feature>
<dbReference type="InterPro" id="IPR019796">
    <property type="entry name" value="G6P_DH_AS"/>
</dbReference>
<feature type="binding site" evidence="7">
    <location>
        <position position="140"/>
    </location>
    <ligand>
        <name>NADP(+)</name>
        <dbReference type="ChEBI" id="CHEBI:58349"/>
    </ligand>
</feature>
<keyword evidence="5 7" id="KW-0560">Oxidoreductase</keyword>
<dbReference type="AlphaFoldDB" id="A0A1L5BSZ0"/>